<accession>A0ABU9D1K4</accession>
<dbReference type="Proteomes" id="UP001456513">
    <property type="component" value="Unassembled WGS sequence"/>
</dbReference>
<comment type="caution">
    <text evidence="2">The sequence shown here is derived from an EMBL/GenBank/DDBJ whole genome shotgun (WGS) entry which is preliminary data.</text>
</comment>
<evidence type="ECO:0000313" key="2">
    <source>
        <dbReference type="EMBL" id="MEK8073493.1"/>
    </source>
</evidence>
<gene>
    <name evidence="2" type="ORF">AABD04_21850</name>
</gene>
<protein>
    <submittedName>
        <fullName evidence="2">ANTAR domain-containing protein</fullName>
    </submittedName>
</protein>
<dbReference type="InterPro" id="IPR036388">
    <property type="entry name" value="WH-like_DNA-bd_sf"/>
</dbReference>
<sequence>MNAGRALRVDWPCDVQKVLDDRAPIEQAKGILMSVHRIGPQAAFEMLVEQSQKTNRKLREVALDHVRQASAGW</sequence>
<dbReference type="EMBL" id="JBBPCN010000001">
    <property type="protein sequence ID" value="MEK8073493.1"/>
    <property type="molecule type" value="Genomic_DNA"/>
</dbReference>
<dbReference type="RefSeq" id="WP_341442446.1">
    <property type="nucleotide sequence ID" value="NZ_JBBPCN010000001.1"/>
</dbReference>
<dbReference type="SMART" id="SM01012">
    <property type="entry name" value="ANTAR"/>
    <property type="match status" value="1"/>
</dbReference>
<feature type="domain" description="ANTAR" evidence="1">
    <location>
        <begin position="5"/>
        <end position="66"/>
    </location>
</feature>
<dbReference type="InterPro" id="IPR005561">
    <property type="entry name" value="ANTAR"/>
</dbReference>
<evidence type="ECO:0000313" key="3">
    <source>
        <dbReference type="Proteomes" id="UP001456513"/>
    </source>
</evidence>
<name>A0ABU9D1K4_9NOCA</name>
<evidence type="ECO:0000259" key="1">
    <source>
        <dbReference type="PROSITE" id="PS50921"/>
    </source>
</evidence>
<keyword evidence="3" id="KW-1185">Reference proteome</keyword>
<dbReference type="InterPro" id="IPR011006">
    <property type="entry name" value="CheY-like_superfamily"/>
</dbReference>
<proteinExistence type="predicted"/>
<dbReference type="SUPFAM" id="SSF52172">
    <property type="entry name" value="CheY-like"/>
    <property type="match status" value="1"/>
</dbReference>
<organism evidence="2 3">
    <name type="scientific">Rhodococcus navarretei</name>
    <dbReference type="NCBI Taxonomy" id="3128981"/>
    <lineage>
        <taxon>Bacteria</taxon>
        <taxon>Bacillati</taxon>
        <taxon>Actinomycetota</taxon>
        <taxon>Actinomycetes</taxon>
        <taxon>Mycobacteriales</taxon>
        <taxon>Nocardiaceae</taxon>
        <taxon>Rhodococcus</taxon>
    </lineage>
</organism>
<reference evidence="2 3" key="1">
    <citation type="submission" date="2024-03" db="EMBL/GenBank/DDBJ databases">
        <title>Rhodococcus navarretei sp. nov. and Pseudarthrobacter quantumdoti sp. nov., two new species with the ability to biosynthesize Quantum Dots isolated from soil samples at Union Glacier, Antarctica.</title>
        <authorList>
            <person name="Vargas M."/>
        </authorList>
    </citation>
    <scope>NUCLEOTIDE SEQUENCE [LARGE SCALE GENOMIC DNA]</scope>
    <source>
        <strain evidence="2 3">EXRC-4A-4</strain>
    </source>
</reference>
<dbReference type="Pfam" id="PF03861">
    <property type="entry name" value="ANTAR"/>
    <property type="match status" value="1"/>
</dbReference>
<dbReference type="PROSITE" id="PS50921">
    <property type="entry name" value="ANTAR"/>
    <property type="match status" value="1"/>
</dbReference>
<dbReference type="Gene3D" id="1.10.10.10">
    <property type="entry name" value="Winged helix-like DNA-binding domain superfamily/Winged helix DNA-binding domain"/>
    <property type="match status" value="1"/>
</dbReference>